<keyword evidence="2" id="KW-1185">Reference proteome</keyword>
<dbReference type="Proteomes" id="UP000502584">
    <property type="component" value="Segment"/>
</dbReference>
<sequence length="103" mass="11478">MPIRVSQTYEIVTPESAEAGDAGESGFDFENAEFGLRELVDYIESNGFTEPSCSQGCPDWVTQADGDLDYQTGAEERKSLHPGRDDRSRRYWEKALRAAGVIQ</sequence>
<evidence type="ECO:0000313" key="2">
    <source>
        <dbReference type="Proteomes" id="UP000502584"/>
    </source>
</evidence>
<name>A0A6G6XH81_9CAUD</name>
<gene>
    <name evidence="1" type="ORF">vBPaeSS2019XI_063</name>
</gene>
<organism evidence="1 2">
    <name type="scientific">Pseudomonas phage vB_Pae-SS2019XI</name>
    <dbReference type="NCBI Taxonomy" id="2660688"/>
    <lineage>
        <taxon>Viruses</taxon>
        <taxon>Duplodnaviria</taxon>
        <taxon>Heunggongvirae</taxon>
        <taxon>Uroviricota</taxon>
        <taxon>Caudoviricetes</taxon>
        <taxon>Casjensviridae</taxon>
        <taxon>Maxdohrnvirus</taxon>
        <taxon>Maxdohrnvirus SS2019XI</taxon>
    </lineage>
</organism>
<dbReference type="EMBL" id="MN536026">
    <property type="protein sequence ID" value="QIG56941.1"/>
    <property type="molecule type" value="Genomic_DNA"/>
</dbReference>
<reference evidence="1 2" key="1">
    <citation type="submission" date="2019-10" db="EMBL/GenBank/DDBJ databases">
        <title>Genome of the temperate Pseudomonas aerugionosa phage vB_Pae-SS2019XI.</title>
        <authorList>
            <person name="Hammerl J.A."/>
            <person name="Jaeckel C."/>
            <person name="Schnehle S."/>
            <person name="Schmoger S."/>
        </authorList>
    </citation>
    <scope>NUCLEOTIDE SEQUENCE [LARGE SCALE GENOMIC DNA]</scope>
</reference>
<evidence type="ECO:0000313" key="1">
    <source>
        <dbReference type="EMBL" id="QIG56941.1"/>
    </source>
</evidence>
<proteinExistence type="predicted"/>
<protein>
    <submittedName>
        <fullName evidence="1">Uncharacterized protein</fullName>
    </submittedName>
</protein>
<accession>A0A6G6XH81</accession>